<proteinExistence type="predicted"/>
<organism evidence="1 2">
    <name type="scientific">Brachionus plicatilis</name>
    <name type="common">Marine rotifer</name>
    <name type="synonym">Brachionus muelleri</name>
    <dbReference type="NCBI Taxonomy" id="10195"/>
    <lineage>
        <taxon>Eukaryota</taxon>
        <taxon>Metazoa</taxon>
        <taxon>Spiralia</taxon>
        <taxon>Gnathifera</taxon>
        <taxon>Rotifera</taxon>
        <taxon>Eurotatoria</taxon>
        <taxon>Monogononta</taxon>
        <taxon>Pseudotrocha</taxon>
        <taxon>Ploima</taxon>
        <taxon>Brachionidae</taxon>
        <taxon>Brachionus</taxon>
    </lineage>
</organism>
<dbReference type="Proteomes" id="UP000276133">
    <property type="component" value="Unassembled WGS sequence"/>
</dbReference>
<feature type="non-terminal residue" evidence="1">
    <location>
        <position position="137"/>
    </location>
</feature>
<evidence type="ECO:0000313" key="2">
    <source>
        <dbReference type="Proteomes" id="UP000276133"/>
    </source>
</evidence>
<gene>
    <name evidence="1" type="ORF">BpHYR1_010187</name>
</gene>
<keyword evidence="2" id="KW-1185">Reference proteome</keyword>
<protein>
    <submittedName>
        <fullName evidence="1">Uncharacterized protein</fullName>
    </submittedName>
</protein>
<comment type="caution">
    <text evidence="1">The sequence shown here is derived from an EMBL/GenBank/DDBJ whole genome shotgun (WGS) entry which is preliminary data.</text>
</comment>
<name>A0A3M7RDM5_BRAPC</name>
<dbReference type="AlphaFoldDB" id="A0A3M7RDM5"/>
<dbReference type="EMBL" id="REGN01003669">
    <property type="protein sequence ID" value="RNA21395.1"/>
    <property type="molecule type" value="Genomic_DNA"/>
</dbReference>
<reference evidence="1 2" key="1">
    <citation type="journal article" date="2018" name="Sci. Rep.">
        <title>Genomic signatures of local adaptation to the degree of environmental predictability in rotifers.</title>
        <authorList>
            <person name="Franch-Gras L."/>
            <person name="Hahn C."/>
            <person name="Garcia-Roger E.M."/>
            <person name="Carmona M.J."/>
            <person name="Serra M."/>
            <person name="Gomez A."/>
        </authorList>
    </citation>
    <scope>NUCLEOTIDE SEQUENCE [LARGE SCALE GENOMIC DNA]</scope>
    <source>
        <strain evidence="1">HYR1</strain>
    </source>
</reference>
<sequence length="137" mass="16274">MYLRLSSEIHFLFFFSNVKPPYFSENSAAYWFSTAKSLLINHFEYFLRFFSNFCAKIGVINRSNLRQSNVIKKRGILLFLDVLRNLRFLRTKNILNVDCLDCDDKGQRCNVRPGESFAPGFHDRWNLFKRSLDDNEQ</sequence>
<evidence type="ECO:0000313" key="1">
    <source>
        <dbReference type="EMBL" id="RNA21395.1"/>
    </source>
</evidence>
<accession>A0A3M7RDM5</accession>